<evidence type="ECO:0000313" key="1">
    <source>
        <dbReference type="EMBL" id="SVA97317.1"/>
    </source>
</evidence>
<gene>
    <name evidence="1" type="ORF">METZ01_LOCUS150171</name>
</gene>
<sequence>MALHDLPLNSDRQLIERRFTWPFGGEVVDAVGIIA</sequence>
<protein>
    <submittedName>
        <fullName evidence="1">Uncharacterized protein</fullName>
    </submittedName>
</protein>
<dbReference type="AlphaFoldDB" id="A0A382A8E8"/>
<accession>A0A382A8E8</accession>
<feature type="non-terminal residue" evidence="1">
    <location>
        <position position="35"/>
    </location>
</feature>
<reference evidence="1" key="1">
    <citation type="submission" date="2018-05" db="EMBL/GenBank/DDBJ databases">
        <authorList>
            <person name="Lanie J.A."/>
            <person name="Ng W.-L."/>
            <person name="Kazmierczak K.M."/>
            <person name="Andrzejewski T.M."/>
            <person name="Davidsen T.M."/>
            <person name="Wayne K.J."/>
            <person name="Tettelin H."/>
            <person name="Glass J.I."/>
            <person name="Rusch D."/>
            <person name="Podicherti R."/>
            <person name="Tsui H.-C.T."/>
            <person name="Winkler M.E."/>
        </authorList>
    </citation>
    <scope>NUCLEOTIDE SEQUENCE</scope>
</reference>
<proteinExistence type="predicted"/>
<name>A0A382A8E8_9ZZZZ</name>
<organism evidence="1">
    <name type="scientific">marine metagenome</name>
    <dbReference type="NCBI Taxonomy" id="408172"/>
    <lineage>
        <taxon>unclassified sequences</taxon>
        <taxon>metagenomes</taxon>
        <taxon>ecological metagenomes</taxon>
    </lineage>
</organism>
<dbReference type="EMBL" id="UINC01024178">
    <property type="protein sequence ID" value="SVA97317.1"/>
    <property type="molecule type" value="Genomic_DNA"/>
</dbReference>